<sequence length="279" mass="31439">MFADGEFAMSGCLFSSEPDTMAAAPAANPHSPPPPLDVIPASLWAPRRSDAWWWLYLPLVLFAALLTISLAWPDFYRAYILPEGYGFLELGHFLIPFAAAILSLRLLLLRLVRESWPLWLFILVFGLGNFYIAGEEHSWGQHFFNWSTPAYWSELNRQAETNLHNVSHWFNHRPRLVLEIGIAIGGILIPLIQSRAGLFRQPLLALLTPPVQLTVVAVVALVVKVINHLWKGDVVGKELLIRPSEALETFIYLFLIYYVIVLGRRLSALDAAGVRHVPL</sequence>
<dbReference type="PATRIC" id="fig|1029756.8.peg.1878"/>
<dbReference type="EMBL" id="CP006912">
    <property type="protein sequence ID" value="AHB50134.1"/>
    <property type="molecule type" value="Genomic_DNA"/>
</dbReference>
<dbReference type="Proteomes" id="UP000018542">
    <property type="component" value="Chromosome"/>
</dbReference>
<feature type="transmembrane region" description="Helical" evidence="1">
    <location>
        <begin position="116"/>
        <end position="134"/>
    </location>
</feature>
<gene>
    <name evidence="2" type="ORF">W911_09015</name>
</gene>
<dbReference type="HOGENOM" id="CLU_996678_0_0_5"/>
<dbReference type="TCDB" id="9.B.175.1.3">
    <property type="family name" value="the putative uncharacterized transporter-1 (put1) family"/>
</dbReference>
<accession>V5SJJ8</accession>
<dbReference type="KEGG" id="hni:W911_09015"/>
<feature type="transmembrane region" description="Helical" evidence="1">
    <location>
        <begin position="84"/>
        <end position="104"/>
    </location>
</feature>
<keyword evidence="3" id="KW-1185">Reference proteome</keyword>
<feature type="transmembrane region" description="Helical" evidence="1">
    <location>
        <begin position="246"/>
        <end position="263"/>
    </location>
</feature>
<proteinExistence type="predicted"/>
<protein>
    <submittedName>
        <fullName evidence="2">Uncharacterized protein</fullName>
    </submittedName>
</protein>
<dbReference type="AlphaFoldDB" id="V5SJJ8"/>
<organism evidence="2 3">
    <name type="scientific">Hyphomicrobium nitrativorans NL23</name>
    <dbReference type="NCBI Taxonomy" id="1029756"/>
    <lineage>
        <taxon>Bacteria</taxon>
        <taxon>Pseudomonadati</taxon>
        <taxon>Pseudomonadota</taxon>
        <taxon>Alphaproteobacteria</taxon>
        <taxon>Hyphomicrobiales</taxon>
        <taxon>Hyphomicrobiaceae</taxon>
        <taxon>Hyphomicrobium</taxon>
    </lineage>
</organism>
<feature type="transmembrane region" description="Helical" evidence="1">
    <location>
        <begin position="51"/>
        <end position="72"/>
    </location>
</feature>
<keyword evidence="1" id="KW-0812">Transmembrane</keyword>
<keyword evidence="1" id="KW-0472">Membrane</keyword>
<reference evidence="2 3" key="1">
    <citation type="journal article" date="2014" name="Genome Announc.">
        <title>Complete Genome Sequence of Hyphomicrobium nitrativorans Strain NL23, a Denitrifying Bacterium Isolated from Biofilm of a Methanol-Fed Denitrification System Treating Seawater at the Montreal Biodome.</title>
        <authorList>
            <person name="Martineau C."/>
            <person name="Villeneuve C."/>
            <person name="Mauffrey F."/>
            <person name="Villemur R."/>
        </authorList>
    </citation>
    <scope>NUCLEOTIDE SEQUENCE [LARGE SCALE GENOMIC DNA]</scope>
    <source>
        <strain evidence="2">NL23</strain>
    </source>
</reference>
<feature type="transmembrane region" description="Helical" evidence="1">
    <location>
        <begin position="176"/>
        <end position="192"/>
    </location>
</feature>
<evidence type="ECO:0000313" key="3">
    <source>
        <dbReference type="Proteomes" id="UP000018542"/>
    </source>
</evidence>
<dbReference type="STRING" id="1029756.W911_09015"/>
<feature type="transmembrane region" description="Helical" evidence="1">
    <location>
        <begin position="204"/>
        <end position="226"/>
    </location>
</feature>
<keyword evidence="1" id="KW-1133">Transmembrane helix</keyword>
<evidence type="ECO:0000313" key="2">
    <source>
        <dbReference type="EMBL" id="AHB50134.1"/>
    </source>
</evidence>
<name>V5SJJ8_9HYPH</name>
<evidence type="ECO:0000256" key="1">
    <source>
        <dbReference type="SAM" id="Phobius"/>
    </source>
</evidence>